<dbReference type="GO" id="GO:0042938">
    <property type="term" value="P:dipeptide transport"/>
    <property type="evidence" value="ECO:0007669"/>
    <property type="project" value="TreeGrafter"/>
</dbReference>
<dbReference type="InterPro" id="IPR030678">
    <property type="entry name" value="Peptide/Ni-bd"/>
</dbReference>
<dbReference type="Pfam" id="PF00496">
    <property type="entry name" value="SBP_bac_5"/>
    <property type="match status" value="1"/>
</dbReference>
<feature type="chain" id="PRO_5020692712" evidence="3">
    <location>
        <begin position="25"/>
        <end position="525"/>
    </location>
</feature>
<dbReference type="GO" id="GO:1904680">
    <property type="term" value="F:peptide transmembrane transporter activity"/>
    <property type="evidence" value="ECO:0007669"/>
    <property type="project" value="TreeGrafter"/>
</dbReference>
<feature type="signal peptide" evidence="3">
    <location>
        <begin position="1"/>
        <end position="24"/>
    </location>
</feature>
<dbReference type="InParanoid" id="A0A4R6QDW9"/>
<dbReference type="SUPFAM" id="SSF53850">
    <property type="entry name" value="Periplasmic binding protein-like II"/>
    <property type="match status" value="1"/>
</dbReference>
<evidence type="ECO:0000313" key="6">
    <source>
        <dbReference type="Proteomes" id="UP000295361"/>
    </source>
</evidence>
<evidence type="ECO:0000259" key="4">
    <source>
        <dbReference type="Pfam" id="PF00496"/>
    </source>
</evidence>
<dbReference type="Gene3D" id="3.40.190.10">
    <property type="entry name" value="Periplasmic binding protein-like II"/>
    <property type="match status" value="1"/>
</dbReference>
<sequence>MRRSAPAVVRAVGLALALALALTACDVSDIPRDPQRVTMAVGRDITSLDPAATFVSANQLAMNLAYEKLVVAEVADGRPTGRMLGQLAERWETSADGLQWTFFLRPGHRFDDGSEVTAEAVKFSFERTLKLKAPPAQFLFFLRSVGAPAPHEVRFTLRTPVPFFLQVLAVPTASIVNPKVMAQAHGSDLGSRWLATHTAGSGPYRVARFEKGQQVMLELNPHADRQPEYFKEVSFLIVKDDATRAIQLAKGAIDIVDPVSGTVDDWMAAQPGVQVVTGLSPTVSFLHLNNERPLLRDVRVRRAISLAIDRELIGKALYSGRTSLLRGVLPAGVPGHDASLPLPRYDPQAARALLREAGVAPGTPLRFTVVGDGSGASPLALAISSQLEAVGLKVVIERISVAARTKIMKGDFDITTQSINLDFPDPSIIFNFVYNSAMIGGANFPRYRNAVVDKLITQADRSLDPTERVDLYQQAQRIVLDEMPTVVLFQLDWQRAARSDIAGVNYNFSQPTFYNFDTMRRAEAR</sequence>
<dbReference type="PROSITE" id="PS51257">
    <property type="entry name" value="PROKAR_LIPOPROTEIN"/>
    <property type="match status" value="1"/>
</dbReference>
<evidence type="ECO:0000256" key="1">
    <source>
        <dbReference type="ARBA" id="ARBA00005695"/>
    </source>
</evidence>
<keyword evidence="2 3" id="KW-0732">Signal</keyword>
<dbReference type="Proteomes" id="UP000295361">
    <property type="component" value="Unassembled WGS sequence"/>
</dbReference>
<dbReference type="InterPro" id="IPR039424">
    <property type="entry name" value="SBP_5"/>
</dbReference>
<comment type="similarity">
    <text evidence="1">Belongs to the bacterial solute-binding protein 5 family.</text>
</comment>
<organism evidence="5 6">
    <name type="scientific">Roseateles toxinivorans</name>
    <dbReference type="NCBI Taxonomy" id="270368"/>
    <lineage>
        <taxon>Bacteria</taxon>
        <taxon>Pseudomonadati</taxon>
        <taxon>Pseudomonadota</taxon>
        <taxon>Betaproteobacteria</taxon>
        <taxon>Burkholderiales</taxon>
        <taxon>Sphaerotilaceae</taxon>
        <taxon>Roseateles</taxon>
    </lineage>
</organism>
<reference evidence="5 6" key="1">
    <citation type="submission" date="2019-03" db="EMBL/GenBank/DDBJ databases">
        <title>Genomic Encyclopedia of Type Strains, Phase IV (KMG-IV): sequencing the most valuable type-strain genomes for metagenomic binning, comparative biology and taxonomic classification.</title>
        <authorList>
            <person name="Goeker M."/>
        </authorList>
    </citation>
    <scope>NUCLEOTIDE SEQUENCE [LARGE SCALE GENOMIC DNA]</scope>
    <source>
        <strain evidence="5 6">DSM 16998</strain>
    </source>
</reference>
<dbReference type="AlphaFoldDB" id="A0A4R6QDW9"/>
<proteinExistence type="inferred from homology"/>
<dbReference type="Gene3D" id="3.90.76.10">
    <property type="entry name" value="Dipeptide-binding Protein, Domain 1"/>
    <property type="match status" value="1"/>
</dbReference>
<dbReference type="OrthoDB" id="9801799at2"/>
<accession>A0A4R6QDW9</accession>
<dbReference type="InterPro" id="IPR000914">
    <property type="entry name" value="SBP_5_dom"/>
</dbReference>
<evidence type="ECO:0000256" key="3">
    <source>
        <dbReference type="SAM" id="SignalP"/>
    </source>
</evidence>
<dbReference type="RefSeq" id="WP_133703904.1">
    <property type="nucleotide sequence ID" value="NZ_SNXS01000016.1"/>
</dbReference>
<dbReference type="EMBL" id="SNXS01000016">
    <property type="protein sequence ID" value="TDP60407.1"/>
    <property type="molecule type" value="Genomic_DNA"/>
</dbReference>
<dbReference type="Gene3D" id="3.10.105.10">
    <property type="entry name" value="Dipeptide-binding Protein, Domain 3"/>
    <property type="match status" value="1"/>
</dbReference>
<dbReference type="GO" id="GO:0030288">
    <property type="term" value="C:outer membrane-bounded periplasmic space"/>
    <property type="evidence" value="ECO:0007669"/>
    <property type="project" value="TreeGrafter"/>
</dbReference>
<dbReference type="PANTHER" id="PTHR30290:SF38">
    <property type="entry name" value="D,D-DIPEPTIDE-BINDING PERIPLASMIC PROTEIN DDPA-RELATED"/>
    <property type="match status" value="1"/>
</dbReference>
<evidence type="ECO:0000256" key="2">
    <source>
        <dbReference type="ARBA" id="ARBA00022729"/>
    </source>
</evidence>
<evidence type="ECO:0000313" key="5">
    <source>
        <dbReference type="EMBL" id="TDP60407.1"/>
    </source>
</evidence>
<comment type="caution">
    <text evidence="5">The sequence shown here is derived from an EMBL/GenBank/DDBJ whole genome shotgun (WGS) entry which is preliminary data.</text>
</comment>
<name>A0A4R6QDW9_9BURK</name>
<dbReference type="PANTHER" id="PTHR30290">
    <property type="entry name" value="PERIPLASMIC BINDING COMPONENT OF ABC TRANSPORTER"/>
    <property type="match status" value="1"/>
</dbReference>
<feature type="domain" description="Solute-binding protein family 5" evidence="4">
    <location>
        <begin position="85"/>
        <end position="436"/>
    </location>
</feature>
<dbReference type="PIRSF" id="PIRSF002741">
    <property type="entry name" value="MppA"/>
    <property type="match status" value="1"/>
</dbReference>
<dbReference type="GO" id="GO:0043190">
    <property type="term" value="C:ATP-binding cassette (ABC) transporter complex"/>
    <property type="evidence" value="ECO:0007669"/>
    <property type="project" value="InterPro"/>
</dbReference>
<dbReference type="FunCoup" id="A0A4R6QDW9">
    <property type="interactions" value="121"/>
</dbReference>
<gene>
    <name evidence="5" type="ORF">DES47_1166</name>
</gene>
<dbReference type="CDD" id="cd08512">
    <property type="entry name" value="PBP2_NikA_DppA_OppA_like_7"/>
    <property type="match status" value="1"/>
</dbReference>
<protein>
    <submittedName>
        <fullName evidence="5">Peptide/nickel transport system substrate-binding protein</fullName>
    </submittedName>
</protein>
<keyword evidence="6" id="KW-1185">Reference proteome</keyword>